<dbReference type="SUPFAM" id="SSF48350">
    <property type="entry name" value="GTPase activation domain, GAP"/>
    <property type="match status" value="1"/>
</dbReference>
<comment type="caution">
    <text evidence="6">The sequence shown here is derived from an EMBL/GenBank/DDBJ whole genome shotgun (WGS) entry which is preliminary data.</text>
</comment>
<dbReference type="EMBL" id="BRYB01002600">
    <property type="protein sequence ID" value="GMI22395.1"/>
    <property type="molecule type" value="Genomic_DNA"/>
</dbReference>
<dbReference type="InterPro" id="IPR008936">
    <property type="entry name" value="Rho_GTPase_activation_prot"/>
</dbReference>
<dbReference type="PROSITE" id="PS50238">
    <property type="entry name" value="RHOGAP"/>
    <property type="match status" value="1"/>
</dbReference>
<dbReference type="Pfam" id="PF21310">
    <property type="entry name" value="OCRL-like_ASH"/>
    <property type="match status" value="1"/>
</dbReference>
<dbReference type="Pfam" id="PF00620">
    <property type="entry name" value="RhoGAP"/>
    <property type="match status" value="1"/>
</dbReference>
<evidence type="ECO:0000313" key="6">
    <source>
        <dbReference type="EMBL" id="GMI22395.1"/>
    </source>
</evidence>
<dbReference type="InterPro" id="IPR036691">
    <property type="entry name" value="Endo/exonu/phosph_ase_sf"/>
</dbReference>
<dbReference type="SMART" id="SM00324">
    <property type="entry name" value="RhoGAP"/>
    <property type="match status" value="1"/>
</dbReference>
<dbReference type="InterPro" id="IPR013783">
    <property type="entry name" value="Ig-like_fold"/>
</dbReference>
<feature type="non-terminal residue" evidence="6">
    <location>
        <position position="1"/>
    </location>
</feature>
<dbReference type="PANTHER" id="PTHR11200">
    <property type="entry name" value="INOSITOL 5-PHOSPHATASE"/>
    <property type="match status" value="1"/>
</dbReference>
<organism evidence="6 7">
    <name type="scientific">Tetraparma gracilis</name>
    <dbReference type="NCBI Taxonomy" id="2962635"/>
    <lineage>
        <taxon>Eukaryota</taxon>
        <taxon>Sar</taxon>
        <taxon>Stramenopiles</taxon>
        <taxon>Ochrophyta</taxon>
        <taxon>Bolidophyceae</taxon>
        <taxon>Parmales</taxon>
        <taxon>Triparmaceae</taxon>
        <taxon>Tetraparma</taxon>
    </lineage>
</organism>
<dbReference type="Proteomes" id="UP001165060">
    <property type="component" value="Unassembled WGS sequence"/>
</dbReference>
<accession>A0ABQ6MAC4</accession>
<evidence type="ECO:0000256" key="2">
    <source>
        <dbReference type="ARBA" id="ARBA00004580"/>
    </source>
</evidence>
<reference evidence="6 7" key="1">
    <citation type="journal article" date="2023" name="Commun. Biol.">
        <title>Genome analysis of Parmales, the sister group of diatoms, reveals the evolutionary specialization of diatoms from phago-mixotrophs to photoautotrophs.</title>
        <authorList>
            <person name="Ban H."/>
            <person name="Sato S."/>
            <person name="Yoshikawa S."/>
            <person name="Yamada K."/>
            <person name="Nakamura Y."/>
            <person name="Ichinomiya M."/>
            <person name="Sato N."/>
            <person name="Blanc-Mathieu R."/>
            <person name="Endo H."/>
            <person name="Kuwata A."/>
            <person name="Ogata H."/>
        </authorList>
    </citation>
    <scope>NUCLEOTIDE SEQUENCE [LARGE SCALE GENOMIC DNA]</scope>
</reference>
<dbReference type="InterPro" id="IPR046985">
    <property type="entry name" value="IP5"/>
</dbReference>
<sequence length="686" mass="76227">SRAAEFTTYAPLSVLCATWNVNAKKLDDASSDLSSWLFPDDSSPPPAVVAVGFQEIVDLNAVNVAVDSKASQRSSLWQETISRTLKTRGSYTLLASVHLVGMLLCVYVSAPHVAGVSNIHTSTAGVGVMGVLGNKGGVSVRFQLNDSTFCFVCAHFAAHRENVAGRNADFQSIVAKTAFEVGEEAVREGVKSGSLEQWSEGSTSIGLMDHDFVYWLGDLNYRIDEALATDDVLRMAAAGEVEELRAHDQLNIERFNERVFQGFEEGVIDFGPTYKYQPGTDAYETRPDKKLRAPAWCDRVLWCATHNPNHTKQLSYGRAELRISDHKPVYAAFEAQVKNIVVARRQEVYGEVMRTLDRYENQSLPKVDLNKTCVDLGLCYYENKATDKITLTNSGAVVAHFRLVPKLEESELCKPWITVSPTSGMLIPGESMAINFSVTVDNDTATKLNTGDEVLEDILILRLENGRDHYLTVSGKYARSCFGMSCTDLVLISVPVRDVPLATKERVEFEKVHLPAALSVPKELWRVVDAIYDKGLHEKDLFLTPGFGNELKQIRECLDTSSDFGGFHVHSMAEAFVTLLSNLSTPIVPSTLFPTLEIDQQNIQPWSRRFLEELPPIHYNVFVYVISFFREVLLFGQSNHLTAQKLARVCCNCLTNQAEAEKEKVGGKAQRSMAVIFLHFLTTQSI</sequence>
<gene>
    <name evidence="6" type="ORF">TeGR_g5794</name>
</gene>
<dbReference type="InterPro" id="IPR000300">
    <property type="entry name" value="IPPc"/>
</dbReference>
<comment type="subcellular location">
    <subcellularLocation>
        <location evidence="2">Cytoplasmic vesicle</location>
        <location evidence="2">Phagosome membrane</location>
    </subcellularLocation>
    <subcellularLocation>
        <location evidence="1">Early endosome membrane</location>
    </subcellularLocation>
</comment>
<dbReference type="InterPro" id="IPR048869">
    <property type="entry name" value="OCRL-1_2_ASH"/>
</dbReference>
<keyword evidence="4" id="KW-0968">Cytoplasmic vesicle</keyword>
<evidence type="ECO:0000313" key="7">
    <source>
        <dbReference type="Proteomes" id="UP001165060"/>
    </source>
</evidence>
<dbReference type="PANTHER" id="PTHR11200:SF300">
    <property type="entry name" value="TYPE II INOSITOL 1,4,5-TRISPHOSPHATE 5-PHOSPHATASE"/>
    <property type="match status" value="1"/>
</dbReference>
<protein>
    <recommendedName>
        <fullName evidence="5">Rho-GAP domain-containing protein</fullName>
    </recommendedName>
</protein>
<dbReference type="Gene3D" id="2.60.40.10">
    <property type="entry name" value="Immunoglobulins"/>
    <property type="match status" value="1"/>
</dbReference>
<dbReference type="InterPro" id="IPR000198">
    <property type="entry name" value="RhoGAP_dom"/>
</dbReference>
<dbReference type="Gene3D" id="1.10.555.10">
    <property type="entry name" value="Rho GTPase activation protein"/>
    <property type="match status" value="1"/>
</dbReference>
<dbReference type="SUPFAM" id="SSF56219">
    <property type="entry name" value="DNase I-like"/>
    <property type="match status" value="1"/>
</dbReference>
<proteinExistence type="predicted"/>
<evidence type="ECO:0000256" key="1">
    <source>
        <dbReference type="ARBA" id="ARBA00004146"/>
    </source>
</evidence>
<dbReference type="Pfam" id="PF22669">
    <property type="entry name" value="Exo_endo_phos2"/>
    <property type="match status" value="1"/>
</dbReference>
<evidence type="ECO:0000259" key="5">
    <source>
        <dbReference type="PROSITE" id="PS50238"/>
    </source>
</evidence>
<dbReference type="Gene3D" id="3.60.10.10">
    <property type="entry name" value="Endonuclease/exonuclease/phosphatase"/>
    <property type="match status" value="1"/>
</dbReference>
<dbReference type="SMART" id="SM00128">
    <property type="entry name" value="IPPc"/>
    <property type="match status" value="1"/>
</dbReference>
<evidence type="ECO:0000256" key="3">
    <source>
        <dbReference type="ARBA" id="ARBA00022753"/>
    </source>
</evidence>
<feature type="domain" description="Rho-GAP" evidence="5">
    <location>
        <begin position="507"/>
        <end position="686"/>
    </location>
</feature>
<keyword evidence="7" id="KW-1185">Reference proteome</keyword>
<name>A0ABQ6MAC4_9STRA</name>
<evidence type="ECO:0000256" key="4">
    <source>
        <dbReference type="ARBA" id="ARBA00023329"/>
    </source>
</evidence>
<keyword evidence="3" id="KW-0967">Endosome</keyword>